<gene>
    <name evidence="2" type="ORF">AMON00008_LOCUS11105</name>
</gene>
<protein>
    <submittedName>
        <fullName evidence="2">Uncharacterized protein</fullName>
    </submittedName>
</protein>
<reference evidence="2" key="1">
    <citation type="submission" date="2021-01" db="EMBL/GenBank/DDBJ databases">
        <authorList>
            <person name="Corre E."/>
            <person name="Pelletier E."/>
            <person name="Niang G."/>
            <person name="Scheremetjew M."/>
            <person name="Finn R."/>
            <person name="Kale V."/>
            <person name="Holt S."/>
            <person name="Cochrane G."/>
            <person name="Meng A."/>
            <person name="Brown T."/>
            <person name="Cohen L."/>
        </authorList>
    </citation>
    <scope>NUCLEOTIDE SEQUENCE</scope>
    <source>
        <strain evidence="2">CCMP3105</strain>
    </source>
</reference>
<feature type="region of interest" description="Disordered" evidence="1">
    <location>
        <begin position="118"/>
        <end position="147"/>
    </location>
</feature>
<dbReference type="EMBL" id="HBNR01016844">
    <property type="protein sequence ID" value="CAE4571486.1"/>
    <property type="molecule type" value="Transcribed_RNA"/>
</dbReference>
<organism evidence="2">
    <name type="scientific">Alexandrium monilatum</name>
    <dbReference type="NCBI Taxonomy" id="311494"/>
    <lineage>
        <taxon>Eukaryota</taxon>
        <taxon>Sar</taxon>
        <taxon>Alveolata</taxon>
        <taxon>Dinophyceae</taxon>
        <taxon>Gonyaulacales</taxon>
        <taxon>Pyrocystaceae</taxon>
        <taxon>Alexandrium</taxon>
    </lineage>
</organism>
<feature type="compositionally biased region" description="Basic and acidic residues" evidence="1">
    <location>
        <begin position="13"/>
        <end position="25"/>
    </location>
</feature>
<proteinExistence type="predicted"/>
<dbReference type="AlphaFoldDB" id="A0A7S4Q3V0"/>
<evidence type="ECO:0000313" key="2">
    <source>
        <dbReference type="EMBL" id="CAE4571486.1"/>
    </source>
</evidence>
<evidence type="ECO:0000256" key="1">
    <source>
        <dbReference type="SAM" id="MobiDB-lite"/>
    </source>
</evidence>
<accession>A0A7S4Q3V0</accession>
<sequence length="147" mass="15367">MGVGMGGNADAALEDRPRRPKDGCSRKGSALHTRASSLLIVLCSASLPDEAGCILTCATGEQVEAYYAGEVNLGAGSDPCLPTMQECWFPAEIESGPDEYGVYTVAWADGDQNFRQVHASTTRRRLTDEASKGGPTLGGLRSSGAAQ</sequence>
<name>A0A7S4Q3V0_9DINO</name>
<feature type="region of interest" description="Disordered" evidence="1">
    <location>
        <begin position="1"/>
        <end position="28"/>
    </location>
</feature>